<evidence type="ECO:0008006" key="4">
    <source>
        <dbReference type="Google" id="ProtNLM"/>
    </source>
</evidence>
<dbReference type="RefSeq" id="WP_341744803.1">
    <property type="nucleotide sequence ID" value="NZ_CP151407.1"/>
</dbReference>
<evidence type="ECO:0000313" key="3">
    <source>
        <dbReference type="Proteomes" id="UP001479520"/>
    </source>
</evidence>
<dbReference type="Proteomes" id="UP001479520">
    <property type="component" value="Plasmid unnamed1"/>
</dbReference>
<dbReference type="Gene3D" id="1.20.58.430">
    <property type="entry name" value="Type IV secretion system, VirB5-domain"/>
    <property type="match status" value="1"/>
</dbReference>
<organism evidence="2 3">
    <name type="scientific">Azonexus hydrophilus</name>
    <dbReference type="NCBI Taxonomy" id="418702"/>
    <lineage>
        <taxon>Bacteria</taxon>
        <taxon>Pseudomonadati</taxon>
        <taxon>Pseudomonadota</taxon>
        <taxon>Betaproteobacteria</taxon>
        <taxon>Rhodocyclales</taxon>
        <taxon>Azonexaceae</taxon>
        <taxon>Azonexus</taxon>
    </lineage>
</organism>
<sequence>MRKIIRLVAGFWIACTISFSAHAQYAVLDIPNLIQSIQGVMSDLVQEGMLTEQTMVQAQEYALQIQQYYAKLQELQNWQRKLENDYNQIKSFIDDPKSLLGLLDSIRKANAMRKEYGDKVKVLYGDLDNAKNVATTLYNKYAASGLDFKKWSERMADVNKARGEGDGFMTEYQVKVLDQVKDRYDELQKLQSKIYSTDGTHQSMQLLNTHMNALLGTMNQMLEANTVAAQRKLQDEVIQHGKEKQSDESAQAFDTKIDEMRTKNQNAINSMINYRK</sequence>
<feature type="signal peptide" evidence="1">
    <location>
        <begin position="1"/>
        <end position="23"/>
    </location>
</feature>
<keyword evidence="1" id="KW-0732">Signal</keyword>
<dbReference type="SUPFAM" id="SSF101082">
    <property type="entry name" value="Typo IV secretion system protein TraC"/>
    <property type="match status" value="1"/>
</dbReference>
<keyword evidence="2" id="KW-0614">Plasmid</keyword>
<keyword evidence="3" id="KW-1185">Reference proteome</keyword>
<proteinExistence type="predicted"/>
<protein>
    <recommendedName>
        <fullName evidence="4">P-type conjugative transfer protein TrbJ</fullName>
    </recommendedName>
</protein>
<accession>A0ABZ2XLJ3</accession>
<gene>
    <name evidence="2" type="ORF">AADV58_17190</name>
</gene>
<dbReference type="InterPro" id="IPR023220">
    <property type="entry name" value="T4SS_VirB5-domain"/>
</dbReference>
<name>A0ABZ2XLJ3_9RHOO</name>
<dbReference type="EMBL" id="CP151407">
    <property type="protein sequence ID" value="WZJ23491.1"/>
    <property type="molecule type" value="Genomic_DNA"/>
</dbReference>
<feature type="chain" id="PRO_5047314811" description="P-type conjugative transfer protein TrbJ" evidence="1">
    <location>
        <begin position="24"/>
        <end position="276"/>
    </location>
</feature>
<evidence type="ECO:0000313" key="2">
    <source>
        <dbReference type="EMBL" id="WZJ23491.1"/>
    </source>
</evidence>
<reference evidence="2 3" key="1">
    <citation type="submission" date="2024-04" db="EMBL/GenBank/DDBJ databases">
        <title>Dissimilatory iodate-reducing microorganisms contribute to the enrichment of iodine in groundwater.</title>
        <authorList>
            <person name="Jiang Z."/>
        </authorList>
    </citation>
    <scope>NUCLEOTIDE SEQUENCE [LARGE SCALE GENOMIC DNA]</scope>
    <source>
        <strain evidence="2 3">NCP973</strain>
        <plasmid evidence="2 3">unnamed1</plasmid>
    </source>
</reference>
<geneLocation type="plasmid" evidence="2 3">
    <name>unnamed1</name>
</geneLocation>
<evidence type="ECO:0000256" key="1">
    <source>
        <dbReference type="SAM" id="SignalP"/>
    </source>
</evidence>